<organism evidence="1 2">
    <name type="scientific">Austropuccinia psidii MF-1</name>
    <dbReference type="NCBI Taxonomy" id="1389203"/>
    <lineage>
        <taxon>Eukaryota</taxon>
        <taxon>Fungi</taxon>
        <taxon>Dikarya</taxon>
        <taxon>Basidiomycota</taxon>
        <taxon>Pucciniomycotina</taxon>
        <taxon>Pucciniomycetes</taxon>
        <taxon>Pucciniales</taxon>
        <taxon>Sphaerophragmiaceae</taxon>
        <taxon>Austropuccinia</taxon>
    </lineage>
</organism>
<accession>A0A9Q3P800</accession>
<dbReference type="AlphaFoldDB" id="A0A9Q3P800"/>
<proteinExistence type="predicted"/>
<sequence length="96" mass="10929">MKALHGENAIEVALSEELGNKHCTFPVSFVKPSKSRDAEKFPLRNKAPQHIPPIESSGTKKITKFLKERKVRTKTAREYVARYSDPTCEDKWLAES</sequence>
<reference evidence="1" key="1">
    <citation type="submission" date="2021-03" db="EMBL/GenBank/DDBJ databases">
        <title>Draft genome sequence of rust myrtle Austropuccinia psidii MF-1, a brazilian biotype.</title>
        <authorList>
            <person name="Quecine M.C."/>
            <person name="Pachon D.M.R."/>
            <person name="Bonatelli M.L."/>
            <person name="Correr F.H."/>
            <person name="Franceschini L.M."/>
            <person name="Leite T.F."/>
            <person name="Margarido G.R.A."/>
            <person name="Almeida C.A."/>
            <person name="Ferrarezi J.A."/>
            <person name="Labate C.A."/>
        </authorList>
    </citation>
    <scope>NUCLEOTIDE SEQUENCE</scope>
    <source>
        <strain evidence="1">MF-1</strain>
    </source>
</reference>
<keyword evidence="2" id="KW-1185">Reference proteome</keyword>
<dbReference type="EMBL" id="AVOT02055360">
    <property type="protein sequence ID" value="MBW0549906.1"/>
    <property type="molecule type" value="Genomic_DNA"/>
</dbReference>
<evidence type="ECO:0000313" key="1">
    <source>
        <dbReference type="EMBL" id="MBW0549906.1"/>
    </source>
</evidence>
<dbReference type="OrthoDB" id="3064439at2759"/>
<dbReference type="Proteomes" id="UP000765509">
    <property type="component" value="Unassembled WGS sequence"/>
</dbReference>
<comment type="caution">
    <text evidence="1">The sequence shown here is derived from an EMBL/GenBank/DDBJ whole genome shotgun (WGS) entry which is preliminary data.</text>
</comment>
<gene>
    <name evidence="1" type="ORF">O181_089621</name>
</gene>
<name>A0A9Q3P800_9BASI</name>
<evidence type="ECO:0000313" key="2">
    <source>
        <dbReference type="Proteomes" id="UP000765509"/>
    </source>
</evidence>
<protein>
    <submittedName>
        <fullName evidence="1">Uncharacterized protein</fullName>
    </submittedName>
</protein>